<reference evidence="1 2" key="1">
    <citation type="submission" date="2015-05" db="EMBL/GenBank/DDBJ databases">
        <title>A genomic and transcriptomic approach to investigate the blue pigment phenotype in Pseudomonas fluorescens.</title>
        <authorList>
            <person name="Andreani N.A."/>
            <person name="Cardazzo B."/>
        </authorList>
    </citation>
    <scope>NUCLEOTIDE SEQUENCE [LARGE SCALE GENOMIC DNA]</scope>
    <source>
        <strain evidence="1 2">Ps_22</strain>
    </source>
</reference>
<sequence>MLTRMSRRFWPCQAGGQEAIARSRMLREGSGTMMASVTSYTWPRPWQVGHAPCGVLGEKSSAYSIGWLAG</sequence>
<name>A0A109KI42_PSEFL</name>
<gene>
    <name evidence="1" type="ORF">PFLmoz3_06263</name>
</gene>
<protein>
    <submittedName>
        <fullName evidence="1">Uncharacterized protein</fullName>
    </submittedName>
</protein>
<dbReference type="AlphaFoldDB" id="A0A109KI42"/>
<comment type="caution">
    <text evidence="1">The sequence shown here is derived from an EMBL/GenBank/DDBJ whole genome shotgun (WGS) entry which is preliminary data.</text>
</comment>
<evidence type="ECO:0000313" key="2">
    <source>
        <dbReference type="Proteomes" id="UP000061348"/>
    </source>
</evidence>
<proteinExistence type="predicted"/>
<accession>A0A109KI42</accession>
<evidence type="ECO:0000313" key="1">
    <source>
        <dbReference type="EMBL" id="KWV69664.1"/>
    </source>
</evidence>
<organism evidence="1 2">
    <name type="scientific">Pseudomonas fluorescens</name>
    <dbReference type="NCBI Taxonomy" id="294"/>
    <lineage>
        <taxon>Bacteria</taxon>
        <taxon>Pseudomonadati</taxon>
        <taxon>Pseudomonadota</taxon>
        <taxon>Gammaproteobacteria</taxon>
        <taxon>Pseudomonadales</taxon>
        <taxon>Pseudomonadaceae</taxon>
        <taxon>Pseudomonas</taxon>
    </lineage>
</organism>
<dbReference type="EMBL" id="LCYA01000314">
    <property type="protein sequence ID" value="KWV69664.1"/>
    <property type="molecule type" value="Genomic_DNA"/>
</dbReference>
<dbReference type="Proteomes" id="UP000061348">
    <property type="component" value="Unassembled WGS sequence"/>
</dbReference>